<dbReference type="Gene3D" id="3.90.1010.20">
    <property type="match status" value="1"/>
</dbReference>
<dbReference type="Proteomes" id="UP001276902">
    <property type="component" value="Unassembled WGS sequence"/>
</dbReference>
<feature type="signal peptide" evidence="1">
    <location>
        <begin position="1"/>
        <end position="21"/>
    </location>
</feature>
<evidence type="ECO:0000313" key="2">
    <source>
        <dbReference type="EMBL" id="MDY5168524.1"/>
    </source>
</evidence>
<dbReference type="STRING" id="1034346.GCA_000313565_02797"/>
<gene>
    <name evidence="3" type="ORF">DES51_109135</name>
    <name evidence="2" type="ORF">MQE39_10395</name>
</gene>
<evidence type="ECO:0000313" key="4">
    <source>
        <dbReference type="Proteomes" id="UP000247612"/>
    </source>
</evidence>
<dbReference type="PROSITE" id="PS51257">
    <property type="entry name" value="PROKAR_LIPOPROTEIN"/>
    <property type="match status" value="1"/>
</dbReference>
<dbReference type="EMBL" id="QJKH01000009">
    <property type="protein sequence ID" value="PXX77881.1"/>
    <property type="molecule type" value="Genomic_DNA"/>
</dbReference>
<evidence type="ECO:0008006" key="6">
    <source>
        <dbReference type="Google" id="ProtNLM"/>
    </source>
</evidence>
<dbReference type="GeneID" id="94442612"/>
<sequence length="138" mass="14785">MKKLSVLLMVLALVGCSSNTAPVSKTGTGEVETDSDKTTVTVTLEGDKLTAVSIDQANKGSDSKKELKEAYNMKQASSIGKEWFEQAEFLENYMVENNTTEIEMDENGKAVSEDVLSGCTIGIKDIVEAANQAVKAAK</sequence>
<comment type="caution">
    <text evidence="2">The sequence shown here is derived from an EMBL/GenBank/DDBJ whole genome shotgun (WGS) entry which is preliminary data.</text>
</comment>
<evidence type="ECO:0000256" key="1">
    <source>
        <dbReference type="SAM" id="SignalP"/>
    </source>
</evidence>
<dbReference type="Proteomes" id="UP000247612">
    <property type="component" value="Unassembled WGS sequence"/>
</dbReference>
<protein>
    <recommendedName>
        <fullName evidence="6">FMN-binding protein</fullName>
    </recommendedName>
</protein>
<keyword evidence="1" id="KW-0732">Signal</keyword>
<keyword evidence="4" id="KW-1185">Reference proteome</keyword>
<proteinExistence type="predicted"/>
<name>A0A2V2FHL5_9FIRM</name>
<reference evidence="3 4" key="1">
    <citation type="submission" date="2018-05" db="EMBL/GenBank/DDBJ databases">
        <title>Genomic Encyclopedia of Type Strains, Phase IV (KMG-IV): sequencing the most valuable type-strain genomes for metagenomic binning, comparative biology and taxonomic classification.</title>
        <authorList>
            <person name="Goeker M."/>
        </authorList>
    </citation>
    <scope>NUCLEOTIDE SEQUENCE [LARGE SCALE GENOMIC DNA]</scope>
    <source>
        <strain evidence="3 4">JC118</strain>
    </source>
</reference>
<organism evidence="2 5">
    <name type="scientific">Dielma fastidiosa</name>
    <dbReference type="NCBI Taxonomy" id="1034346"/>
    <lineage>
        <taxon>Bacteria</taxon>
        <taxon>Bacillati</taxon>
        <taxon>Bacillota</taxon>
        <taxon>Erysipelotrichia</taxon>
        <taxon>Erysipelotrichales</taxon>
        <taxon>Erysipelotrichaceae</taxon>
        <taxon>Dielma</taxon>
    </lineage>
</organism>
<dbReference type="RefSeq" id="WP_022939079.1">
    <property type="nucleotide sequence ID" value="NZ_BAABZA010000001.1"/>
</dbReference>
<dbReference type="EMBL" id="JALDAW010000016">
    <property type="protein sequence ID" value="MDY5168524.1"/>
    <property type="molecule type" value="Genomic_DNA"/>
</dbReference>
<evidence type="ECO:0000313" key="5">
    <source>
        <dbReference type="Proteomes" id="UP001276902"/>
    </source>
</evidence>
<reference evidence="2" key="2">
    <citation type="submission" date="2022-03" db="EMBL/GenBank/DDBJ databases">
        <title>First case of bacteraemia caused by Dielma fastidiosa in a patient hospitalised with diverticulitis.</title>
        <authorList>
            <person name="Forman-Ankjaer B."/>
            <person name="Hvid-Jensen F."/>
            <person name="Kobel C.M."/>
            <person name="Greve T."/>
        </authorList>
    </citation>
    <scope>NUCLEOTIDE SEQUENCE</scope>
    <source>
        <strain evidence="2">AUH_DF_2021</strain>
    </source>
</reference>
<dbReference type="AlphaFoldDB" id="A0A2V2FHL5"/>
<accession>A0A2V2FHL5</accession>
<evidence type="ECO:0000313" key="3">
    <source>
        <dbReference type="EMBL" id="PXX77881.1"/>
    </source>
</evidence>
<feature type="chain" id="PRO_5043161602" description="FMN-binding protein" evidence="1">
    <location>
        <begin position="22"/>
        <end position="138"/>
    </location>
</feature>
<dbReference type="OrthoDB" id="2026742at2"/>